<accession>A0A518BH28</accession>
<gene>
    <name evidence="2" type="ORF">Pla133_13540</name>
</gene>
<organism evidence="2 3">
    <name type="scientific">Engelhardtia mirabilis</name>
    <dbReference type="NCBI Taxonomy" id="2528011"/>
    <lineage>
        <taxon>Bacteria</taxon>
        <taxon>Pseudomonadati</taxon>
        <taxon>Planctomycetota</taxon>
        <taxon>Planctomycetia</taxon>
        <taxon>Planctomycetia incertae sedis</taxon>
        <taxon>Engelhardtia</taxon>
    </lineage>
</organism>
<evidence type="ECO:0008006" key="4">
    <source>
        <dbReference type="Google" id="ProtNLM"/>
    </source>
</evidence>
<sequence length="396" mass="43287" precursor="true">MGKLHTRIAGLRRLTLALAGAALLGACAAPAPPMAVSHDWGLVRAESQAEAVRFGDLVGELQPRILEVLPGTEQRETEVWVQHELRHRMGQVVPSTVKGFTLVGDDNQRGRIHLRSDTEFPQWFLAHELVHALVGPDWKTLPGALEEGLCDVVAAQLTPEASARIRALRAVEGSIFCGRMPLTVEYDAPPGDPHDGRLEIDFHYDRGGAEVNLEELLSYDTLSLKRRWKRLPDCFYGIGFVVVERIRERHGLGYLHELCLRAADEGHTVVPYQWLAEAAGIDDVISLRSAPTELLGPAEFEAWRELVPGFHAYLATQVFSAKYGDLGAAGMLEALDPRVLLHDGSTVHLAAMPGIADELSRRWPTAGLVQDLPLDQGRVSPVQPAATLAPTVSAGH</sequence>
<dbReference type="EMBL" id="CP036287">
    <property type="protein sequence ID" value="QDU66287.1"/>
    <property type="molecule type" value="Genomic_DNA"/>
</dbReference>
<dbReference type="RefSeq" id="WP_145063747.1">
    <property type="nucleotide sequence ID" value="NZ_CP036287.1"/>
</dbReference>
<evidence type="ECO:0000313" key="3">
    <source>
        <dbReference type="Proteomes" id="UP000316921"/>
    </source>
</evidence>
<evidence type="ECO:0000313" key="2">
    <source>
        <dbReference type="EMBL" id="QDU66287.1"/>
    </source>
</evidence>
<keyword evidence="3" id="KW-1185">Reference proteome</keyword>
<dbReference type="Proteomes" id="UP000316921">
    <property type="component" value="Chromosome"/>
</dbReference>
<reference evidence="2 3" key="1">
    <citation type="submission" date="2019-02" db="EMBL/GenBank/DDBJ databases">
        <title>Deep-cultivation of Planctomycetes and their phenomic and genomic characterization uncovers novel biology.</title>
        <authorList>
            <person name="Wiegand S."/>
            <person name="Jogler M."/>
            <person name="Boedeker C."/>
            <person name="Pinto D."/>
            <person name="Vollmers J."/>
            <person name="Rivas-Marin E."/>
            <person name="Kohn T."/>
            <person name="Peeters S.H."/>
            <person name="Heuer A."/>
            <person name="Rast P."/>
            <person name="Oberbeckmann S."/>
            <person name="Bunk B."/>
            <person name="Jeske O."/>
            <person name="Meyerdierks A."/>
            <person name="Storesund J.E."/>
            <person name="Kallscheuer N."/>
            <person name="Luecker S."/>
            <person name="Lage O.M."/>
            <person name="Pohl T."/>
            <person name="Merkel B.J."/>
            <person name="Hornburger P."/>
            <person name="Mueller R.-W."/>
            <person name="Bruemmer F."/>
            <person name="Labrenz M."/>
            <person name="Spormann A.M."/>
            <person name="Op den Camp H."/>
            <person name="Overmann J."/>
            <person name="Amann R."/>
            <person name="Jetten M.S.M."/>
            <person name="Mascher T."/>
            <person name="Medema M.H."/>
            <person name="Devos D.P."/>
            <person name="Kaster A.-K."/>
            <person name="Ovreas L."/>
            <person name="Rohde M."/>
            <person name="Galperin M.Y."/>
            <person name="Jogler C."/>
        </authorList>
    </citation>
    <scope>NUCLEOTIDE SEQUENCE [LARGE SCALE GENOMIC DNA]</scope>
    <source>
        <strain evidence="2 3">Pla133</strain>
    </source>
</reference>
<dbReference type="PROSITE" id="PS51257">
    <property type="entry name" value="PROKAR_LIPOPROTEIN"/>
    <property type="match status" value="1"/>
</dbReference>
<evidence type="ECO:0000256" key="1">
    <source>
        <dbReference type="SAM" id="SignalP"/>
    </source>
</evidence>
<feature type="chain" id="PRO_5021702543" description="DUF1570 domain-containing protein" evidence="1">
    <location>
        <begin position="29"/>
        <end position="396"/>
    </location>
</feature>
<feature type="signal peptide" evidence="1">
    <location>
        <begin position="1"/>
        <end position="28"/>
    </location>
</feature>
<name>A0A518BH28_9BACT</name>
<proteinExistence type="predicted"/>
<protein>
    <recommendedName>
        <fullName evidence="4">DUF1570 domain-containing protein</fullName>
    </recommendedName>
</protein>
<dbReference type="AlphaFoldDB" id="A0A518BH28"/>
<dbReference type="KEGG" id="pbap:Pla133_13540"/>
<keyword evidence="1" id="KW-0732">Signal</keyword>